<protein>
    <submittedName>
        <fullName evidence="10">Uncharacterized protein</fullName>
    </submittedName>
</protein>
<dbReference type="PANTHER" id="PTHR33348">
    <property type="entry name" value="PRECURSOR OF CEP5"/>
    <property type="match status" value="1"/>
</dbReference>
<keyword evidence="3" id="KW-0052">Apoplast</keyword>
<evidence type="ECO:0000256" key="5">
    <source>
        <dbReference type="ARBA" id="ARBA00022702"/>
    </source>
</evidence>
<dbReference type="GO" id="GO:0006995">
    <property type="term" value="P:cellular response to nitrogen starvation"/>
    <property type="evidence" value="ECO:0007669"/>
    <property type="project" value="UniProtKB-ARBA"/>
</dbReference>
<gene>
    <name evidence="10" type="ORF">L1049_025799</name>
</gene>
<evidence type="ECO:0000256" key="9">
    <source>
        <dbReference type="SAM" id="SignalP"/>
    </source>
</evidence>
<feature type="chain" id="PRO_5042816478" evidence="9">
    <location>
        <begin position="26"/>
        <end position="120"/>
    </location>
</feature>
<evidence type="ECO:0000256" key="2">
    <source>
        <dbReference type="ARBA" id="ARBA00008963"/>
    </source>
</evidence>
<evidence type="ECO:0000256" key="4">
    <source>
        <dbReference type="ARBA" id="ARBA00022525"/>
    </source>
</evidence>
<dbReference type="InterPro" id="IPR033250">
    <property type="entry name" value="CEP"/>
</dbReference>
<dbReference type="EMBL" id="JBBPBK010000014">
    <property type="protein sequence ID" value="KAK9270223.1"/>
    <property type="molecule type" value="Genomic_DNA"/>
</dbReference>
<evidence type="ECO:0000313" key="11">
    <source>
        <dbReference type="Proteomes" id="UP001415857"/>
    </source>
</evidence>
<evidence type="ECO:0000313" key="10">
    <source>
        <dbReference type="EMBL" id="KAK9270223.1"/>
    </source>
</evidence>
<comment type="caution">
    <text evidence="10">The sequence shown here is derived from an EMBL/GenBank/DDBJ whole genome shotgun (WGS) entry which is preliminary data.</text>
</comment>
<feature type="signal peptide" evidence="9">
    <location>
        <begin position="1"/>
        <end position="25"/>
    </location>
</feature>
<keyword evidence="7" id="KW-0379">Hydroxylation</keyword>
<evidence type="ECO:0000256" key="6">
    <source>
        <dbReference type="ARBA" id="ARBA00022729"/>
    </source>
</evidence>
<dbReference type="GO" id="GO:1901371">
    <property type="term" value="P:regulation of leaf morphogenesis"/>
    <property type="evidence" value="ECO:0007669"/>
    <property type="project" value="TreeGrafter"/>
</dbReference>
<dbReference type="AlphaFoldDB" id="A0AAP0R6V2"/>
<keyword evidence="4" id="KW-0964">Secreted</keyword>
<evidence type="ECO:0000256" key="3">
    <source>
        <dbReference type="ARBA" id="ARBA00022523"/>
    </source>
</evidence>
<keyword evidence="11" id="KW-1185">Reference proteome</keyword>
<accession>A0AAP0R6V2</accession>
<evidence type="ECO:0000256" key="7">
    <source>
        <dbReference type="ARBA" id="ARBA00023278"/>
    </source>
</evidence>
<dbReference type="GO" id="GO:0048364">
    <property type="term" value="P:root development"/>
    <property type="evidence" value="ECO:0007669"/>
    <property type="project" value="InterPro"/>
</dbReference>
<proteinExistence type="inferred from homology"/>
<dbReference type="PANTHER" id="PTHR33348:SF36">
    <property type="match status" value="1"/>
</dbReference>
<sequence length="120" mass="12976">MAKVKIMLTGAFLLFLVFSYGITSSEERELKTESNNKCKKCVTIDEKSVREMAKSSSHNPKHFRRNNIAEYEADSRLTAPNLIPGVSDPVTEDGGDSRPTTPGHSPGAGHSTGPGSKDPN</sequence>
<reference evidence="10 11" key="1">
    <citation type="journal article" date="2024" name="Plant J.">
        <title>Genome sequences and population genomics reveal climatic adaptation and genomic divergence between two closely related sweetgum species.</title>
        <authorList>
            <person name="Xu W.Q."/>
            <person name="Ren C.Q."/>
            <person name="Zhang X.Y."/>
            <person name="Comes H.P."/>
            <person name="Liu X.H."/>
            <person name="Li Y.G."/>
            <person name="Kettle C.J."/>
            <person name="Jalonen R."/>
            <person name="Gaisberger H."/>
            <person name="Ma Y.Z."/>
            <person name="Qiu Y.X."/>
        </authorList>
    </citation>
    <scope>NUCLEOTIDE SEQUENCE [LARGE SCALE GENOMIC DNA]</scope>
    <source>
        <strain evidence="10">Hangzhou</strain>
    </source>
</reference>
<comment type="subcellular location">
    <subcellularLocation>
        <location evidence="1">Secreted</location>
        <location evidence="1">Extracellular space</location>
        <location evidence="1">Apoplast</location>
    </subcellularLocation>
</comment>
<evidence type="ECO:0000256" key="1">
    <source>
        <dbReference type="ARBA" id="ARBA00004271"/>
    </source>
</evidence>
<feature type="region of interest" description="Disordered" evidence="8">
    <location>
        <begin position="52"/>
        <end position="120"/>
    </location>
</feature>
<dbReference type="GO" id="GO:0048046">
    <property type="term" value="C:apoplast"/>
    <property type="evidence" value="ECO:0007669"/>
    <property type="project" value="UniProtKB-SubCell"/>
</dbReference>
<dbReference type="GO" id="GO:2000280">
    <property type="term" value="P:regulation of root development"/>
    <property type="evidence" value="ECO:0007669"/>
    <property type="project" value="TreeGrafter"/>
</dbReference>
<keyword evidence="5" id="KW-0372">Hormone</keyword>
<name>A0AAP0R6V2_LIQFO</name>
<evidence type="ECO:0000256" key="8">
    <source>
        <dbReference type="SAM" id="MobiDB-lite"/>
    </source>
</evidence>
<comment type="similarity">
    <text evidence="2">Belongs to the C-terminally encoded plant signaling peptide (CEP) family.</text>
</comment>
<dbReference type="Proteomes" id="UP001415857">
    <property type="component" value="Unassembled WGS sequence"/>
</dbReference>
<keyword evidence="6 9" id="KW-0732">Signal</keyword>
<dbReference type="GO" id="GO:1902025">
    <property type="term" value="P:nitrate import"/>
    <property type="evidence" value="ECO:0007669"/>
    <property type="project" value="TreeGrafter"/>
</dbReference>
<organism evidence="10 11">
    <name type="scientific">Liquidambar formosana</name>
    <name type="common">Formosan gum</name>
    <dbReference type="NCBI Taxonomy" id="63359"/>
    <lineage>
        <taxon>Eukaryota</taxon>
        <taxon>Viridiplantae</taxon>
        <taxon>Streptophyta</taxon>
        <taxon>Embryophyta</taxon>
        <taxon>Tracheophyta</taxon>
        <taxon>Spermatophyta</taxon>
        <taxon>Magnoliopsida</taxon>
        <taxon>eudicotyledons</taxon>
        <taxon>Gunneridae</taxon>
        <taxon>Pentapetalae</taxon>
        <taxon>Saxifragales</taxon>
        <taxon>Altingiaceae</taxon>
        <taxon>Liquidambar</taxon>
    </lineage>
</organism>
<dbReference type="GO" id="GO:0005179">
    <property type="term" value="F:hormone activity"/>
    <property type="evidence" value="ECO:0007669"/>
    <property type="project" value="UniProtKB-KW"/>
</dbReference>